<sequence>MALGALPGYRLSVNNKLAIRVAIAGMEGFTEARTALNQMALMALRTRDGGVVRLIDKFRMLTLRVAAAADEHPEAPLPKHQFSAAGRT</sequence>
<accession>A0A806XH56</accession>
<proteinExistence type="predicted"/>
<protein>
    <submittedName>
        <fullName evidence="1">Uncharacterized protein</fullName>
    </submittedName>
</protein>
<reference evidence="2" key="1">
    <citation type="submission" date="2015-10" db="EMBL/GenBank/DDBJ databases">
        <title>Complete Genome Sequencing of Klebsiella sp. strain G5.</title>
        <authorList>
            <person name="Chan K.-G."/>
            <person name="Chen J.-W."/>
        </authorList>
    </citation>
    <scope>NUCLEOTIDE SEQUENCE [LARGE SCALE GENOMIC DNA]</scope>
    <source>
        <strain evidence="2">G5</strain>
    </source>
</reference>
<evidence type="ECO:0000313" key="2">
    <source>
        <dbReference type="Proteomes" id="UP000069162"/>
    </source>
</evidence>
<dbReference type="Proteomes" id="UP000069162">
    <property type="component" value="Chromosome"/>
</dbReference>
<dbReference type="AlphaFoldDB" id="A0A806XH56"/>
<dbReference type="KEGG" id="kle:AO703_19275"/>
<dbReference type="EMBL" id="CP012871">
    <property type="protein sequence ID" value="ALR78337.1"/>
    <property type="molecule type" value="Genomic_DNA"/>
</dbReference>
<evidence type="ECO:0000313" key="1">
    <source>
        <dbReference type="EMBL" id="ALR78337.1"/>
    </source>
</evidence>
<name>A0A806XH56_9ENTR</name>
<organism evidence="1 2">
    <name type="scientific">[Enterobacter] lignolyticus</name>
    <dbReference type="NCBI Taxonomy" id="1334193"/>
    <lineage>
        <taxon>Bacteria</taxon>
        <taxon>Pseudomonadati</taxon>
        <taxon>Pseudomonadota</taxon>
        <taxon>Gammaproteobacteria</taxon>
        <taxon>Enterobacterales</taxon>
        <taxon>Enterobacteriaceae</taxon>
        <taxon>Pluralibacter</taxon>
    </lineage>
</organism>
<gene>
    <name evidence="1" type="ORF">AO703_19275</name>
</gene>